<dbReference type="PANTHER" id="PTHR42852">
    <property type="entry name" value="THIOL:DISULFIDE INTERCHANGE PROTEIN DSBE"/>
    <property type="match status" value="1"/>
</dbReference>
<dbReference type="InterPro" id="IPR050553">
    <property type="entry name" value="Thioredoxin_ResA/DsbE_sf"/>
</dbReference>
<dbReference type="InterPro" id="IPR013766">
    <property type="entry name" value="Thioredoxin_domain"/>
</dbReference>
<dbReference type="InterPro" id="IPR036249">
    <property type="entry name" value="Thioredoxin-like_sf"/>
</dbReference>
<dbReference type="EMBL" id="CP096205">
    <property type="protein sequence ID" value="UPQ79967.1"/>
    <property type="molecule type" value="Genomic_DNA"/>
</dbReference>
<sequence>MKYFLYIVLVFSNQTLIGLINPYYSFYLPTFQIAVFFITLAYLKFGINLNKYFMYFSYSFILILFHIFNLVDFQKILFFIVLTPITIYLAHRFYKSSLLKKAITLIVVFIYSWFSATILMSNIFSYNNYKKNYEKDIAINFYDSNKEVIEFDKNKIYVLDFWTTSCGICIEKFPDFDKLKKKYASNNNLEFYTVNVSLKNDDIERTKSFIENKKYSFHNLYLLSSADAIKINVFEYPTIIIVKNNKIVYNGYPSYDRTVVFNNINDVIDGFVH</sequence>
<proteinExistence type="predicted"/>
<reference evidence="3" key="1">
    <citation type="submission" date="2022-04" db="EMBL/GenBank/DDBJ databases">
        <title>Consumption of N2O by Flavobacterium azooxidireducens sp. nov. isolated from Decomposing Leaf Litter of Phragmites australis (Cav.).</title>
        <authorList>
            <person name="Behrendt U."/>
            <person name="Spanner T."/>
            <person name="Augustin J."/>
            <person name="Horn M.A."/>
            <person name="Kolb S."/>
            <person name="Ulrich A."/>
        </authorList>
    </citation>
    <scope>NUCLEOTIDE SEQUENCE</scope>
    <source>
        <strain evidence="3">IGB 4-14</strain>
    </source>
</reference>
<gene>
    <name evidence="3" type="ORF">M0M57_03815</name>
</gene>
<dbReference type="Pfam" id="PF08534">
    <property type="entry name" value="Redoxin"/>
    <property type="match status" value="1"/>
</dbReference>
<keyword evidence="1" id="KW-0812">Transmembrane</keyword>
<dbReference type="CDD" id="cd02966">
    <property type="entry name" value="TlpA_like_family"/>
    <property type="match status" value="1"/>
</dbReference>
<evidence type="ECO:0000313" key="3">
    <source>
        <dbReference type="EMBL" id="UPQ79967.1"/>
    </source>
</evidence>
<feature type="transmembrane region" description="Helical" evidence="1">
    <location>
        <begin position="103"/>
        <end position="124"/>
    </location>
</feature>
<dbReference type="PROSITE" id="PS51352">
    <property type="entry name" value="THIOREDOXIN_2"/>
    <property type="match status" value="1"/>
</dbReference>
<dbReference type="Proteomes" id="UP000830583">
    <property type="component" value="Chromosome"/>
</dbReference>
<evidence type="ECO:0000256" key="1">
    <source>
        <dbReference type="SAM" id="Phobius"/>
    </source>
</evidence>
<feature type="domain" description="Thioredoxin" evidence="2">
    <location>
        <begin position="130"/>
        <end position="273"/>
    </location>
</feature>
<protein>
    <submittedName>
        <fullName evidence="3">TlpA family protein disulfide reductase</fullName>
    </submittedName>
</protein>
<dbReference type="Gene3D" id="3.40.30.10">
    <property type="entry name" value="Glutaredoxin"/>
    <property type="match status" value="1"/>
</dbReference>
<dbReference type="InterPro" id="IPR013740">
    <property type="entry name" value="Redoxin"/>
</dbReference>
<dbReference type="PANTHER" id="PTHR42852:SF13">
    <property type="entry name" value="PROTEIN DIPZ"/>
    <property type="match status" value="1"/>
</dbReference>
<evidence type="ECO:0000259" key="2">
    <source>
        <dbReference type="PROSITE" id="PS51352"/>
    </source>
</evidence>
<accession>A0ABY4KGP3</accession>
<feature type="transmembrane region" description="Helical" evidence="1">
    <location>
        <begin position="26"/>
        <end position="45"/>
    </location>
</feature>
<keyword evidence="1" id="KW-0472">Membrane</keyword>
<feature type="transmembrane region" description="Helical" evidence="1">
    <location>
        <begin position="76"/>
        <end position="94"/>
    </location>
</feature>
<evidence type="ECO:0000313" key="4">
    <source>
        <dbReference type="Proteomes" id="UP000830583"/>
    </source>
</evidence>
<dbReference type="RefSeq" id="WP_248435532.1">
    <property type="nucleotide sequence ID" value="NZ_CP096205.1"/>
</dbReference>
<feature type="transmembrane region" description="Helical" evidence="1">
    <location>
        <begin position="52"/>
        <end position="70"/>
    </location>
</feature>
<keyword evidence="1" id="KW-1133">Transmembrane helix</keyword>
<organism evidence="3 4">
    <name type="scientific">Flavobacterium azooxidireducens</name>
    <dbReference type="NCBI Taxonomy" id="1871076"/>
    <lineage>
        <taxon>Bacteria</taxon>
        <taxon>Pseudomonadati</taxon>
        <taxon>Bacteroidota</taxon>
        <taxon>Flavobacteriia</taxon>
        <taxon>Flavobacteriales</taxon>
        <taxon>Flavobacteriaceae</taxon>
        <taxon>Flavobacterium</taxon>
    </lineage>
</organism>
<name>A0ABY4KGP3_9FLAO</name>
<dbReference type="SUPFAM" id="SSF52833">
    <property type="entry name" value="Thioredoxin-like"/>
    <property type="match status" value="1"/>
</dbReference>
<keyword evidence="4" id="KW-1185">Reference proteome</keyword>